<keyword evidence="2" id="KW-1185">Reference proteome</keyword>
<evidence type="ECO:0000313" key="2">
    <source>
        <dbReference type="Proteomes" id="UP000253303"/>
    </source>
</evidence>
<organism evidence="1 2">
    <name type="scientific">Spongiactinospora rosea</name>
    <dbReference type="NCBI Taxonomy" id="2248750"/>
    <lineage>
        <taxon>Bacteria</taxon>
        <taxon>Bacillati</taxon>
        <taxon>Actinomycetota</taxon>
        <taxon>Actinomycetes</taxon>
        <taxon>Streptosporangiales</taxon>
        <taxon>Streptosporangiaceae</taxon>
        <taxon>Spongiactinospora</taxon>
    </lineage>
</organism>
<gene>
    <name evidence="1" type="ORF">DP939_20990</name>
</gene>
<protein>
    <submittedName>
        <fullName evidence="1">Uncharacterized protein</fullName>
    </submittedName>
</protein>
<dbReference type="RefSeq" id="WP_113982424.1">
    <property type="nucleotide sequence ID" value="NZ_QMEY01000008.1"/>
</dbReference>
<sequence>MQFDRSAVMQVLSDVRELGLVSEVERSEILSVFTPEFPYAAMLRHTDSVHAHIKVDDVDALPHLRLKELGYRPENAEPGYIKYTTDAAIHLIFSSIPIAQDDNLPGAVVLSKPFMDHVGIDMRDEAAPTFVAFENVPARAAELGWREVPQGDSGPVHCCHTQVKSKHWVYPPEGWQGWRRPIEFAFGTLVIFDKKMGCDLRPLDPGHRLAEKGSPCCGTAVASPDTASAR</sequence>
<proteinExistence type="predicted"/>
<dbReference type="EMBL" id="QMEY01000008">
    <property type="protein sequence ID" value="RBQ18344.1"/>
    <property type="molecule type" value="Genomic_DNA"/>
</dbReference>
<reference evidence="1 2" key="1">
    <citation type="submission" date="2018-06" db="EMBL/GenBank/DDBJ databases">
        <title>Sphaerisporangium craniellae sp. nov., isolated from a marine sponge in the South China Sea.</title>
        <authorList>
            <person name="Li L."/>
        </authorList>
    </citation>
    <scope>NUCLEOTIDE SEQUENCE [LARGE SCALE GENOMIC DNA]</scope>
    <source>
        <strain evidence="1 2">LHW63015</strain>
    </source>
</reference>
<dbReference type="OrthoDB" id="5189577at2"/>
<dbReference type="AlphaFoldDB" id="A0A366LYG0"/>
<accession>A0A366LYG0</accession>
<dbReference type="Proteomes" id="UP000253303">
    <property type="component" value="Unassembled WGS sequence"/>
</dbReference>
<name>A0A366LYG0_9ACTN</name>
<evidence type="ECO:0000313" key="1">
    <source>
        <dbReference type="EMBL" id="RBQ18344.1"/>
    </source>
</evidence>
<comment type="caution">
    <text evidence="1">The sequence shown here is derived from an EMBL/GenBank/DDBJ whole genome shotgun (WGS) entry which is preliminary data.</text>
</comment>